<name>A0A7U9HDX6_STRLI</name>
<evidence type="ECO:0000313" key="3">
    <source>
        <dbReference type="Proteomes" id="UP000014062"/>
    </source>
</evidence>
<proteinExistence type="predicted"/>
<protein>
    <submittedName>
        <fullName evidence="2">Uncharacterized protein</fullName>
    </submittedName>
</protein>
<feature type="region of interest" description="Disordered" evidence="1">
    <location>
        <begin position="1"/>
        <end position="68"/>
    </location>
</feature>
<gene>
    <name evidence="2" type="ORF">SLI_6228</name>
</gene>
<evidence type="ECO:0000313" key="2">
    <source>
        <dbReference type="EMBL" id="EOY50935.1"/>
    </source>
</evidence>
<reference evidence="3" key="1">
    <citation type="journal article" date="2013" name="Genome Biol. Evol.">
        <title>The genome sequence of Streptomyces lividans 66 reveals a novel tRNA-dependent peptide biosynthetic system within a metal-related genomic island.</title>
        <authorList>
            <person name="Cruz-Morales P."/>
            <person name="Vijgenboom E."/>
            <person name="Iruegas-Bocardo F."/>
            <person name="Girard G."/>
            <person name="Yanez-Guerra L.A."/>
            <person name="Ramos-Aboites H.E."/>
            <person name="Pernodet J.L."/>
            <person name="Anne J."/>
            <person name="van Wezel G.P."/>
            <person name="Barona-Gomez F."/>
        </authorList>
    </citation>
    <scope>NUCLEOTIDE SEQUENCE [LARGE SCALE GENOMIC DNA]</scope>
    <source>
        <strain evidence="3">1326</strain>
    </source>
</reference>
<dbReference type="AlphaFoldDB" id="A0A7U9HDX6"/>
<evidence type="ECO:0000256" key="1">
    <source>
        <dbReference type="SAM" id="MobiDB-lite"/>
    </source>
</evidence>
<sequence length="68" mass="7256">MATAEDEGQAGGHNDPVVEHRGTPVPVRRPQRKGARGTCATRDRSALGRSHRVYNGTSLPGRLVPAAR</sequence>
<dbReference type="EMBL" id="CM001889">
    <property type="protein sequence ID" value="EOY50935.1"/>
    <property type="molecule type" value="Genomic_DNA"/>
</dbReference>
<dbReference type="Proteomes" id="UP000014062">
    <property type="component" value="Chromosome"/>
</dbReference>
<organism evidence="2 3">
    <name type="scientific">Streptomyces lividans 1326</name>
    <dbReference type="NCBI Taxonomy" id="1200984"/>
    <lineage>
        <taxon>Bacteria</taxon>
        <taxon>Bacillati</taxon>
        <taxon>Actinomycetota</taxon>
        <taxon>Actinomycetes</taxon>
        <taxon>Kitasatosporales</taxon>
        <taxon>Streptomycetaceae</taxon>
        <taxon>Streptomyces</taxon>
    </lineage>
</organism>
<accession>A0A7U9HDX6</accession>